<dbReference type="EMBL" id="LSSK01000009">
    <property type="protein sequence ID" value="OMH86294.1"/>
    <property type="molecule type" value="Genomic_DNA"/>
</dbReference>
<reference evidence="2" key="1">
    <citation type="submission" date="2017-01" db="EMBL/GenBank/DDBJ databases">
        <authorList>
            <person name="Wang Y."/>
            <person name="White M."/>
            <person name="Kvist S."/>
            <person name="Moncalvo J.-M."/>
        </authorList>
    </citation>
    <scope>NUCLEOTIDE SEQUENCE [LARGE SCALE GENOMIC DNA]</scope>
    <source>
        <strain evidence="2">COL-18-3</strain>
    </source>
</reference>
<dbReference type="Proteomes" id="UP000188320">
    <property type="component" value="Unassembled WGS sequence"/>
</dbReference>
<evidence type="ECO:0000313" key="1">
    <source>
        <dbReference type="EMBL" id="OMH86294.1"/>
    </source>
</evidence>
<gene>
    <name evidence="1" type="ORF">AX774_g186</name>
</gene>
<organism evidence="1 2">
    <name type="scientific">Zancudomyces culisetae</name>
    <name type="common">Gut fungus</name>
    <name type="synonym">Smittium culisetae</name>
    <dbReference type="NCBI Taxonomy" id="1213189"/>
    <lineage>
        <taxon>Eukaryota</taxon>
        <taxon>Fungi</taxon>
        <taxon>Fungi incertae sedis</taxon>
        <taxon>Zoopagomycota</taxon>
        <taxon>Kickxellomycotina</taxon>
        <taxon>Harpellomycetes</taxon>
        <taxon>Harpellales</taxon>
        <taxon>Legeriomycetaceae</taxon>
        <taxon>Zancudomyces</taxon>
    </lineage>
</organism>
<dbReference type="AlphaFoldDB" id="A0A1R1PZC2"/>
<sequence length="205" mass="23899">MYISNRIVFRGLSLSNGLCGTYFLKRAFHCSVYYNRGKLKGKNKKRDLIEREERQGYQNDGWGAFKDSAQSNKDFASQATWPLENEMTDKFISRVREGLFKQFNTPELIARANNAGVSTKIYNEHLKTFLNEVSNEKVKTLSIKECKEAICRDGQYGISQILLRSYLNYLAETVPEKVPVLLRIRSFVDFRNIQDLYPKTRMLKR</sequence>
<proteinExistence type="predicted"/>
<comment type="caution">
    <text evidence="1">The sequence shown here is derived from an EMBL/GenBank/DDBJ whole genome shotgun (WGS) entry which is preliminary data.</text>
</comment>
<accession>A0A1R1PZC2</accession>
<protein>
    <submittedName>
        <fullName evidence="1">Uncharacterized protein</fullName>
    </submittedName>
</protein>
<keyword evidence="2" id="KW-1185">Reference proteome</keyword>
<evidence type="ECO:0000313" key="2">
    <source>
        <dbReference type="Proteomes" id="UP000188320"/>
    </source>
</evidence>
<name>A0A1R1PZC2_ZANCU</name>